<protein>
    <submittedName>
        <fullName evidence="2">DUF3611 family protein</fullName>
    </submittedName>
</protein>
<evidence type="ECO:0000256" key="1">
    <source>
        <dbReference type="SAM" id="Phobius"/>
    </source>
</evidence>
<organism evidence="2 3">
    <name type="scientific">Thiohalocapsa marina</name>
    <dbReference type="NCBI Taxonomy" id="424902"/>
    <lineage>
        <taxon>Bacteria</taxon>
        <taxon>Pseudomonadati</taxon>
        <taxon>Pseudomonadota</taxon>
        <taxon>Gammaproteobacteria</taxon>
        <taxon>Chromatiales</taxon>
        <taxon>Chromatiaceae</taxon>
        <taxon>Thiohalocapsa</taxon>
    </lineage>
</organism>
<keyword evidence="1" id="KW-0812">Transmembrane</keyword>
<keyword evidence="3" id="KW-1185">Reference proteome</keyword>
<feature type="transmembrane region" description="Helical" evidence="1">
    <location>
        <begin position="135"/>
        <end position="153"/>
    </location>
</feature>
<dbReference type="OrthoDB" id="5766633at2"/>
<dbReference type="AlphaFoldDB" id="A0A5M8FSH8"/>
<dbReference type="InterPro" id="IPR022051">
    <property type="entry name" value="DUF3611"/>
</dbReference>
<dbReference type="Proteomes" id="UP000322981">
    <property type="component" value="Unassembled WGS sequence"/>
</dbReference>
<evidence type="ECO:0000313" key="2">
    <source>
        <dbReference type="EMBL" id="KAA6186715.1"/>
    </source>
</evidence>
<sequence>MNSGFVASCQWPPANPERLAARFSRLGWIGLYVQLALLTVPVLLAVYVLFFATPDSAARKGVDLSNYLSFGSLLVAVFTAYWFFHYTRVAKRIADPASIPPLTSLVKTVWIGIWAGSIGIFFSMLLLFGAAWRMLFILLANPQTGIMVAPAIGGSPAQAISAIDGVSLTSLLIMLAVELLVLGLSLWLLYQTTRPTPEKAKA</sequence>
<keyword evidence="1" id="KW-0472">Membrane</keyword>
<proteinExistence type="predicted"/>
<name>A0A5M8FSH8_9GAMM</name>
<dbReference type="EMBL" id="VWXX01000004">
    <property type="protein sequence ID" value="KAA6186715.1"/>
    <property type="molecule type" value="Genomic_DNA"/>
</dbReference>
<keyword evidence="1" id="KW-1133">Transmembrane helix</keyword>
<evidence type="ECO:0000313" key="3">
    <source>
        <dbReference type="Proteomes" id="UP000322981"/>
    </source>
</evidence>
<accession>A0A5M8FSH8</accession>
<feature type="transmembrane region" description="Helical" evidence="1">
    <location>
        <begin position="165"/>
        <end position="190"/>
    </location>
</feature>
<dbReference type="Pfam" id="PF12263">
    <property type="entry name" value="DUF3611"/>
    <property type="match status" value="1"/>
</dbReference>
<dbReference type="RefSeq" id="WP_150091003.1">
    <property type="nucleotide sequence ID" value="NZ_JBFUOH010000052.1"/>
</dbReference>
<feature type="transmembrane region" description="Helical" evidence="1">
    <location>
        <begin position="104"/>
        <end position="128"/>
    </location>
</feature>
<comment type="caution">
    <text evidence="2">The sequence shown here is derived from an EMBL/GenBank/DDBJ whole genome shotgun (WGS) entry which is preliminary data.</text>
</comment>
<feature type="transmembrane region" description="Helical" evidence="1">
    <location>
        <begin position="29"/>
        <end position="52"/>
    </location>
</feature>
<reference evidence="2 3" key="1">
    <citation type="submission" date="2019-09" db="EMBL/GenBank/DDBJ databases">
        <title>Whole-genome sequence of the purple sulfur bacterium Thiohalocapsa marina DSM 19078.</title>
        <authorList>
            <person name="Kyndt J.A."/>
            <person name="Meyer T.E."/>
        </authorList>
    </citation>
    <scope>NUCLEOTIDE SEQUENCE [LARGE SCALE GENOMIC DNA]</scope>
    <source>
        <strain evidence="2 3">DSM 19078</strain>
    </source>
</reference>
<gene>
    <name evidence="2" type="ORF">F2Q65_04930</name>
</gene>
<feature type="transmembrane region" description="Helical" evidence="1">
    <location>
        <begin position="64"/>
        <end position="84"/>
    </location>
</feature>